<dbReference type="EMBL" id="JADIKF010000039">
    <property type="protein sequence ID" value="MBM7130017.1"/>
    <property type="molecule type" value="Genomic_DNA"/>
</dbReference>
<name>A0ABS2KGY3_9GAMM</name>
<keyword evidence="2" id="KW-1185">Reference proteome</keyword>
<dbReference type="Pfam" id="PF07722">
    <property type="entry name" value="Peptidase_C26"/>
    <property type="match status" value="1"/>
</dbReference>
<protein>
    <submittedName>
        <fullName evidence="1">Gamma-glutamyl-gamma-aminobutyrate hydrolase family protein</fullName>
    </submittedName>
</protein>
<dbReference type="RefSeq" id="WP_204631643.1">
    <property type="nucleotide sequence ID" value="NZ_BSOC01000002.1"/>
</dbReference>
<dbReference type="Proteomes" id="UP001430193">
    <property type="component" value="Unassembled WGS sequence"/>
</dbReference>
<comment type="caution">
    <text evidence="1">The sequence shown here is derived from an EMBL/GenBank/DDBJ whole genome shotgun (WGS) entry which is preliminary data.</text>
</comment>
<accession>A0ABS2KGY3</accession>
<keyword evidence="1" id="KW-0378">Hydrolase</keyword>
<reference evidence="1" key="1">
    <citation type="submission" date="2020-10" db="EMBL/GenBank/DDBJ databases">
        <title>Phylogeny of dyella-like bacteria.</title>
        <authorList>
            <person name="Fu J."/>
        </authorList>
    </citation>
    <scope>NUCLEOTIDE SEQUENCE</scope>
    <source>
        <strain evidence="1">DHON07</strain>
    </source>
</reference>
<dbReference type="InterPro" id="IPR029062">
    <property type="entry name" value="Class_I_gatase-like"/>
</dbReference>
<dbReference type="InterPro" id="IPR011697">
    <property type="entry name" value="Peptidase_C26"/>
</dbReference>
<sequence length="344" mass="37803">MLIRIAVPYRSDGRGKGHDNDLCLLERGELWTGEGSYRASNDRGPRFVTVGSQQCAIHAVTLISRHLYDASHTSDGALPNNWQGVTASPIYCEAIDAALIDGLFVPGGPTAHPSQEGGRNKEKVNKPWETARHAQEEDAIRYCRDQNIPVFAICGGSWRLAAVLGAQIVGFGPSSGDMRTHNKPFNAEALLVSAHDVSIESNTHLRQLFDSDYRGYLATKERGPQESVLNISVNSSHWAKSVFDRDETATRVSALSGNVAEGYEDQGKHFCIGVQWHPEYAQVRLMRGDEDESAPHKLLMENFMRATAARHAAVTIQRAVREWLKVQATQSSSQATGGVVLEQL</sequence>
<evidence type="ECO:0000313" key="2">
    <source>
        <dbReference type="Proteomes" id="UP001430193"/>
    </source>
</evidence>
<dbReference type="SUPFAM" id="SSF52317">
    <property type="entry name" value="Class I glutamine amidotransferase-like"/>
    <property type="match status" value="1"/>
</dbReference>
<gene>
    <name evidence="1" type="ORF">ISS99_10790</name>
</gene>
<dbReference type="GO" id="GO:0016787">
    <property type="term" value="F:hydrolase activity"/>
    <property type="evidence" value="ECO:0007669"/>
    <property type="project" value="UniProtKB-KW"/>
</dbReference>
<organism evidence="1 2">
    <name type="scientific">Dyella mobilis</name>
    <dbReference type="NCBI Taxonomy" id="1849582"/>
    <lineage>
        <taxon>Bacteria</taxon>
        <taxon>Pseudomonadati</taxon>
        <taxon>Pseudomonadota</taxon>
        <taxon>Gammaproteobacteria</taxon>
        <taxon>Lysobacterales</taxon>
        <taxon>Rhodanobacteraceae</taxon>
        <taxon>Dyella</taxon>
    </lineage>
</organism>
<dbReference type="Gene3D" id="3.40.50.880">
    <property type="match status" value="1"/>
</dbReference>
<evidence type="ECO:0000313" key="1">
    <source>
        <dbReference type="EMBL" id="MBM7130017.1"/>
    </source>
</evidence>
<proteinExistence type="predicted"/>